<comment type="catalytic activity">
    <reaction evidence="8">
        <text>L-seryl-[protein] + ATP = O-phospho-L-seryl-[protein] + ADP + H(+)</text>
        <dbReference type="Rhea" id="RHEA:17989"/>
        <dbReference type="Rhea" id="RHEA-COMP:9863"/>
        <dbReference type="Rhea" id="RHEA-COMP:11604"/>
        <dbReference type="ChEBI" id="CHEBI:15378"/>
        <dbReference type="ChEBI" id="CHEBI:29999"/>
        <dbReference type="ChEBI" id="CHEBI:30616"/>
        <dbReference type="ChEBI" id="CHEBI:83421"/>
        <dbReference type="ChEBI" id="CHEBI:456216"/>
        <dbReference type="EC" id="2.7.11.1"/>
    </reaction>
</comment>
<protein>
    <recommendedName>
        <fullName evidence="1">non-specific serine/threonine protein kinase</fullName>
        <ecNumber evidence="1">2.7.11.1</ecNumber>
    </recommendedName>
</protein>
<evidence type="ECO:0000256" key="9">
    <source>
        <dbReference type="SAM" id="MobiDB-lite"/>
    </source>
</evidence>
<dbReference type="Gene3D" id="1.10.510.10">
    <property type="entry name" value="Transferase(Phosphotransferase) domain 1"/>
    <property type="match status" value="1"/>
</dbReference>
<keyword evidence="5 11" id="KW-0418">Kinase</keyword>
<feature type="region of interest" description="Disordered" evidence="9">
    <location>
        <begin position="20"/>
        <end position="94"/>
    </location>
</feature>
<evidence type="ECO:0000256" key="7">
    <source>
        <dbReference type="ARBA" id="ARBA00047899"/>
    </source>
</evidence>
<dbReference type="Gene3D" id="3.30.200.20">
    <property type="entry name" value="Phosphorylase Kinase, domain 1"/>
    <property type="match status" value="1"/>
</dbReference>
<name>A0A6J4HEI4_9ACTN</name>
<dbReference type="InterPro" id="IPR000719">
    <property type="entry name" value="Prot_kinase_dom"/>
</dbReference>
<evidence type="ECO:0000313" key="11">
    <source>
        <dbReference type="EMBL" id="CAA9221009.1"/>
    </source>
</evidence>
<accession>A0A6J4HEI4</accession>
<proteinExistence type="predicted"/>
<keyword evidence="4" id="KW-0547">Nucleotide-binding</keyword>
<comment type="catalytic activity">
    <reaction evidence="7">
        <text>L-threonyl-[protein] + ATP = O-phospho-L-threonyl-[protein] + ADP + H(+)</text>
        <dbReference type="Rhea" id="RHEA:46608"/>
        <dbReference type="Rhea" id="RHEA-COMP:11060"/>
        <dbReference type="Rhea" id="RHEA-COMP:11605"/>
        <dbReference type="ChEBI" id="CHEBI:15378"/>
        <dbReference type="ChEBI" id="CHEBI:30013"/>
        <dbReference type="ChEBI" id="CHEBI:30616"/>
        <dbReference type="ChEBI" id="CHEBI:61977"/>
        <dbReference type="ChEBI" id="CHEBI:456216"/>
        <dbReference type="EC" id="2.7.11.1"/>
    </reaction>
</comment>
<reference evidence="11" key="1">
    <citation type="submission" date="2020-02" db="EMBL/GenBank/DDBJ databases">
        <authorList>
            <person name="Meier V. D."/>
        </authorList>
    </citation>
    <scope>NUCLEOTIDE SEQUENCE</scope>
    <source>
        <strain evidence="11">AVDCRST_MAG10</strain>
    </source>
</reference>
<dbReference type="PROSITE" id="PS50011">
    <property type="entry name" value="PROTEIN_KINASE_DOM"/>
    <property type="match status" value="1"/>
</dbReference>
<dbReference type="Pfam" id="PF16919">
    <property type="entry name" value="PknG_rubred"/>
    <property type="match status" value="1"/>
</dbReference>
<dbReference type="FunFam" id="1.10.510.10:FF:000306">
    <property type="entry name" value="Serine/threonine protein kinase"/>
    <property type="match status" value="1"/>
</dbReference>
<dbReference type="EC" id="2.7.11.1" evidence="1"/>
<dbReference type="SUPFAM" id="SSF48452">
    <property type="entry name" value="TPR-like"/>
    <property type="match status" value="1"/>
</dbReference>
<dbReference type="PANTHER" id="PTHR24363:SF0">
    <property type="entry name" value="SERINE_THREONINE KINASE LIKE DOMAIN CONTAINING 1"/>
    <property type="match status" value="1"/>
</dbReference>
<dbReference type="Gene3D" id="1.25.40.10">
    <property type="entry name" value="Tetratricopeptide repeat domain"/>
    <property type="match status" value="2"/>
</dbReference>
<feature type="compositionally biased region" description="Low complexity" evidence="9">
    <location>
        <begin position="61"/>
        <end position="85"/>
    </location>
</feature>
<dbReference type="InterPro" id="IPR011009">
    <property type="entry name" value="Kinase-like_dom_sf"/>
</dbReference>
<organism evidence="11">
    <name type="scientific">uncultured Acidimicrobiales bacterium</name>
    <dbReference type="NCBI Taxonomy" id="310071"/>
    <lineage>
        <taxon>Bacteria</taxon>
        <taxon>Bacillati</taxon>
        <taxon>Actinomycetota</taxon>
        <taxon>Acidimicrobiia</taxon>
        <taxon>Acidimicrobiales</taxon>
        <taxon>environmental samples</taxon>
    </lineage>
</organism>
<dbReference type="InterPro" id="IPR031634">
    <property type="entry name" value="PknG_rubred"/>
</dbReference>
<dbReference type="Pfam" id="PF00069">
    <property type="entry name" value="Pkinase"/>
    <property type="match status" value="1"/>
</dbReference>
<gene>
    <name evidence="11" type="ORF">AVDCRST_MAG10-675</name>
</gene>
<keyword evidence="6" id="KW-0067">ATP-binding</keyword>
<evidence type="ECO:0000256" key="3">
    <source>
        <dbReference type="ARBA" id="ARBA00022679"/>
    </source>
</evidence>
<evidence type="ECO:0000256" key="8">
    <source>
        <dbReference type="ARBA" id="ARBA00048679"/>
    </source>
</evidence>
<dbReference type="SUPFAM" id="SSF56112">
    <property type="entry name" value="Protein kinase-like (PK-like)"/>
    <property type="match status" value="1"/>
</dbReference>
<dbReference type="GO" id="GO:0005524">
    <property type="term" value="F:ATP binding"/>
    <property type="evidence" value="ECO:0007669"/>
    <property type="project" value="UniProtKB-KW"/>
</dbReference>
<dbReference type="InterPro" id="IPR011990">
    <property type="entry name" value="TPR-like_helical_dom_sf"/>
</dbReference>
<feature type="compositionally biased region" description="Pro residues" evidence="9">
    <location>
        <begin position="28"/>
        <end position="43"/>
    </location>
</feature>
<keyword evidence="3" id="KW-0808">Transferase</keyword>
<dbReference type="PANTHER" id="PTHR24363">
    <property type="entry name" value="SERINE/THREONINE PROTEIN KINASE"/>
    <property type="match status" value="1"/>
</dbReference>
<evidence type="ECO:0000256" key="4">
    <source>
        <dbReference type="ARBA" id="ARBA00022741"/>
    </source>
</evidence>
<keyword evidence="2 11" id="KW-0723">Serine/threonine-protein kinase</keyword>
<dbReference type="InterPro" id="IPR031636">
    <property type="entry name" value="PknG_TPR"/>
</dbReference>
<evidence type="ECO:0000256" key="6">
    <source>
        <dbReference type="ARBA" id="ARBA00022840"/>
    </source>
</evidence>
<dbReference type="Pfam" id="PF16918">
    <property type="entry name" value="PknG_TPR"/>
    <property type="match status" value="1"/>
</dbReference>
<dbReference type="EMBL" id="CADCTB010000044">
    <property type="protein sequence ID" value="CAA9221009.1"/>
    <property type="molecule type" value="Genomic_DNA"/>
</dbReference>
<feature type="domain" description="Protein kinase" evidence="10">
    <location>
        <begin position="163"/>
        <end position="413"/>
    </location>
</feature>
<dbReference type="AlphaFoldDB" id="A0A6J4HEI4"/>
<dbReference type="CDD" id="cd14014">
    <property type="entry name" value="STKc_PknB_like"/>
    <property type="match status" value="1"/>
</dbReference>
<evidence type="ECO:0000256" key="2">
    <source>
        <dbReference type="ARBA" id="ARBA00022527"/>
    </source>
</evidence>
<evidence type="ECO:0000256" key="5">
    <source>
        <dbReference type="ARBA" id="ARBA00022777"/>
    </source>
</evidence>
<sequence>MQRCGQPGCTGKVLSDGYCDTCGTKAPAPAPPPGKPPAKPTPAPSAASPAPAPPAPRNLETGSTRSGGSRRTVSGRTRTTSRRSTIGAGIVDVPPAPSIDPATIVMADPEVSEEKRFCSNCGAPVGRSKGRQPGRLKGFCPRCRNAFDFVPKLKAGDLVGRQYEVVGALAHGGLGWIYLARDKAVSDRWSVLKGLLDAGDEAAMAVAVAERRFLAEIEHPNIVEIYNFVTHAGAGYIVMEYVGGPSLKQILKQRREANGGEPDPLPVDRAIAYVLAIMPAFNHLHRRGMVYCDFKPDNLIQVGDQVKLIDLGGVRRLDDPSGDVYGTVGFQAPEIAESGPSVSSDVYTIGRTLAVLTMDFRGYQSTFQHSLPDPAEHPALAANPSFYRLLLKATAMHPDDRFQSVPELADQLVGVLREVVAVATGTPQPGPSAVFAGAPEGDGLPVLTVDPADPAAGFVANLSSDDPNDVLRSIADALALKQVTETVELRLRRARAYVELGRRDEAGAELARIEADDPWEWRASWLRGVMALDAEDPATAIRAFDRCLFEVPGELAPKLAAAIAAERAGNVAAAASLYDVVSTVDPSYVGAAIGLARCRLKAGDVPAALAAFGRVPSTHRAHGEAQLAAVRALVGADRFAEAGQVLEQIQAAGREAAQLDVELFEAALSGLTAGTVKAQPSVTVRGQRLDEPGVRQGLERAYRTLAKLSPDDPERWRLVDRANHVRPLSLV</sequence>
<evidence type="ECO:0000259" key="10">
    <source>
        <dbReference type="PROSITE" id="PS50011"/>
    </source>
</evidence>
<dbReference type="GO" id="GO:0004674">
    <property type="term" value="F:protein serine/threonine kinase activity"/>
    <property type="evidence" value="ECO:0007669"/>
    <property type="project" value="UniProtKB-KW"/>
</dbReference>
<evidence type="ECO:0000256" key="1">
    <source>
        <dbReference type="ARBA" id="ARBA00012513"/>
    </source>
</evidence>